<dbReference type="InterPro" id="IPR042099">
    <property type="entry name" value="ANL_N_sf"/>
</dbReference>
<reference evidence="2" key="2">
    <citation type="submission" date="2020-09" db="EMBL/GenBank/DDBJ databases">
        <authorList>
            <person name="Sun Q."/>
            <person name="Ohkuma M."/>
        </authorList>
    </citation>
    <scope>NUCLEOTIDE SEQUENCE</scope>
    <source>
        <strain evidence="2">JCM 3091</strain>
    </source>
</reference>
<comment type="caution">
    <text evidence="2">The sequence shown here is derived from an EMBL/GenBank/DDBJ whole genome shotgun (WGS) entry which is preliminary data.</text>
</comment>
<dbReference type="PANTHER" id="PTHR43767:SF1">
    <property type="entry name" value="NONRIBOSOMAL PEPTIDE SYNTHASE PES1 (EUROFUNG)-RELATED"/>
    <property type="match status" value="1"/>
</dbReference>
<protein>
    <recommendedName>
        <fullName evidence="1">AMP-dependent synthetase/ligase domain-containing protein</fullName>
    </recommendedName>
</protein>
<dbReference type="InterPro" id="IPR050237">
    <property type="entry name" value="ATP-dep_AMP-bd_enzyme"/>
</dbReference>
<feature type="domain" description="AMP-dependent synthetase/ligase" evidence="1">
    <location>
        <begin position="26"/>
        <end position="129"/>
    </location>
</feature>
<dbReference type="SUPFAM" id="SSF56801">
    <property type="entry name" value="Acetyl-CoA synthetase-like"/>
    <property type="match status" value="1"/>
</dbReference>
<name>A0A8J3BR04_9ACTN</name>
<sequence>MRRHPASPSESPRAVPDHRDLAEYVRTAAAHSPGRPAFRTASRLLTWGALDARVEALASEFAALRPAAPAAGGGGCPPRLVLALADGLDFAAAYFGCLRAGLVAVPVDPRAPAGWRAHVLADSGAAAVLDADGIRHTSPVPGSSPGGAEAPALLLYPPSGSAVMLPHRALLAHHAQLSQVEPPLVRGDDTVLVAAPLHQVYGLNCGVGAVAYHGACGVLADHTDPAGVRELVAAHHVTTVLGVPSLYAGWAGLPGVDADLETVRVAACGPVPPEPGVAARFTARTGQPIFSGYGLAEAGPVVTTTLVDAGRRAAAADGGVRIGSPLPGVRVGLRAPDGRLVPVAPHADAAPARGELAVSGPNLFTGYWPDSRGGPDRDGWWATGDRAYADVNGVLYLEGRGGPGPRAAEGE</sequence>
<dbReference type="Pfam" id="PF00501">
    <property type="entry name" value="AMP-binding"/>
    <property type="match status" value="2"/>
</dbReference>
<dbReference type="PANTHER" id="PTHR43767">
    <property type="entry name" value="LONG-CHAIN-FATTY-ACID--COA LIGASE"/>
    <property type="match status" value="1"/>
</dbReference>
<reference evidence="2" key="1">
    <citation type="journal article" date="2014" name="Int. J. Syst. Evol. Microbiol.">
        <title>Complete genome sequence of Corynebacterium casei LMG S-19264T (=DSM 44701T), isolated from a smear-ripened cheese.</title>
        <authorList>
            <consortium name="US DOE Joint Genome Institute (JGI-PGF)"/>
            <person name="Walter F."/>
            <person name="Albersmeier A."/>
            <person name="Kalinowski J."/>
            <person name="Ruckert C."/>
        </authorList>
    </citation>
    <scope>NUCLEOTIDE SEQUENCE</scope>
    <source>
        <strain evidence="2">JCM 3091</strain>
    </source>
</reference>
<dbReference type="AlphaFoldDB" id="A0A8J3BR04"/>
<organism evidence="2 3">
    <name type="scientific">Pilimelia terevasa</name>
    <dbReference type="NCBI Taxonomy" id="53372"/>
    <lineage>
        <taxon>Bacteria</taxon>
        <taxon>Bacillati</taxon>
        <taxon>Actinomycetota</taxon>
        <taxon>Actinomycetes</taxon>
        <taxon>Micromonosporales</taxon>
        <taxon>Micromonosporaceae</taxon>
        <taxon>Pilimelia</taxon>
    </lineage>
</organism>
<gene>
    <name evidence="2" type="ORF">GCM10010124_23560</name>
</gene>
<evidence type="ECO:0000259" key="1">
    <source>
        <dbReference type="Pfam" id="PF00501"/>
    </source>
</evidence>
<dbReference type="Proteomes" id="UP000662200">
    <property type="component" value="Unassembled WGS sequence"/>
</dbReference>
<keyword evidence="3" id="KW-1185">Reference proteome</keyword>
<dbReference type="Gene3D" id="3.40.50.12780">
    <property type="entry name" value="N-terminal domain of ligase-like"/>
    <property type="match status" value="1"/>
</dbReference>
<accession>A0A8J3BR04</accession>
<proteinExistence type="predicted"/>
<feature type="domain" description="AMP-dependent synthetase/ligase" evidence="1">
    <location>
        <begin position="162"/>
        <end position="368"/>
    </location>
</feature>
<evidence type="ECO:0000313" key="2">
    <source>
        <dbReference type="EMBL" id="GGK30102.1"/>
    </source>
</evidence>
<evidence type="ECO:0000313" key="3">
    <source>
        <dbReference type="Proteomes" id="UP000662200"/>
    </source>
</evidence>
<dbReference type="EMBL" id="BMQC01000007">
    <property type="protein sequence ID" value="GGK30102.1"/>
    <property type="molecule type" value="Genomic_DNA"/>
</dbReference>
<dbReference type="InterPro" id="IPR000873">
    <property type="entry name" value="AMP-dep_synth/lig_dom"/>
</dbReference>